<dbReference type="Proteomes" id="UP001604277">
    <property type="component" value="Unassembled WGS sequence"/>
</dbReference>
<evidence type="ECO:0000313" key="5">
    <source>
        <dbReference type="EMBL" id="KAL2455841.1"/>
    </source>
</evidence>
<dbReference type="InterPro" id="IPR052059">
    <property type="entry name" value="CR_Ser/Thr_kinase"/>
</dbReference>
<dbReference type="GO" id="GO:0016301">
    <property type="term" value="F:kinase activity"/>
    <property type="evidence" value="ECO:0007669"/>
    <property type="project" value="UniProtKB-KW"/>
</dbReference>
<keyword evidence="3" id="KW-0418">Kinase</keyword>
<evidence type="ECO:0000256" key="2">
    <source>
        <dbReference type="ARBA" id="ARBA00022741"/>
    </source>
</evidence>
<dbReference type="AlphaFoldDB" id="A0ABD1NW96"/>
<comment type="caution">
    <text evidence="5">The sequence shown here is derived from an EMBL/GenBank/DDBJ whole genome shotgun (WGS) entry which is preliminary data.</text>
</comment>
<accession>A0ABD1NW96</accession>
<keyword evidence="1" id="KW-0808">Transferase</keyword>
<sequence length="140" mass="15315">MQEKLVDERLDRNDFKAEDVKKLIEIALACTQSPASSRPTMSEVLVMLSSDRSVEQKTLSRPSFLDPERDYRTVLIPVVASSVFLFLLDISSNWLVIHYGLIGGVKFGGGGSVVLALIDPHQLVCVSPNISPAADFVLSP</sequence>
<keyword evidence="6" id="KW-1185">Reference proteome</keyword>
<reference evidence="6" key="1">
    <citation type="submission" date="2024-07" db="EMBL/GenBank/DDBJ databases">
        <title>Two chromosome-level genome assemblies of Korean endemic species Abeliophyllum distichum and Forsythia ovata (Oleaceae).</title>
        <authorList>
            <person name="Jang H."/>
        </authorList>
    </citation>
    <scope>NUCLEOTIDE SEQUENCE [LARGE SCALE GENOMIC DNA]</scope>
</reference>
<organism evidence="5 6">
    <name type="scientific">Forsythia ovata</name>
    <dbReference type="NCBI Taxonomy" id="205694"/>
    <lineage>
        <taxon>Eukaryota</taxon>
        <taxon>Viridiplantae</taxon>
        <taxon>Streptophyta</taxon>
        <taxon>Embryophyta</taxon>
        <taxon>Tracheophyta</taxon>
        <taxon>Spermatophyta</taxon>
        <taxon>Magnoliopsida</taxon>
        <taxon>eudicotyledons</taxon>
        <taxon>Gunneridae</taxon>
        <taxon>Pentapetalae</taxon>
        <taxon>asterids</taxon>
        <taxon>lamiids</taxon>
        <taxon>Lamiales</taxon>
        <taxon>Oleaceae</taxon>
        <taxon>Forsythieae</taxon>
        <taxon>Forsythia</taxon>
    </lineage>
</organism>
<dbReference type="EMBL" id="JBFOLJ010000094">
    <property type="protein sequence ID" value="KAL2455841.1"/>
    <property type="molecule type" value="Genomic_DNA"/>
</dbReference>
<name>A0ABD1NW96_9LAMI</name>
<gene>
    <name evidence="5" type="ORF">Fot_57232</name>
</gene>
<evidence type="ECO:0000256" key="1">
    <source>
        <dbReference type="ARBA" id="ARBA00022679"/>
    </source>
</evidence>
<evidence type="ECO:0000256" key="3">
    <source>
        <dbReference type="ARBA" id="ARBA00022777"/>
    </source>
</evidence>
<dbReference type="Gene3D" id="1.10.510.10">
    <property type="entry name" value="Transferase(Phosphotransferase) domain 1"/>
    <property type="match status" value="1"/>
</dbReference>
<proteinExistence type="predicted"/>
<evidence type="ECO:0000313" key="6">
    <source>
        <dbReference type="Proteomes" id="UP001604277"/>
    </source>
</evidence>
<protein>
    <submittedName>
        <fullName evidence="5">Cysteine-rich receptor-like protein kinase 2</fullName>
    </submittedName>
</protein>
<dbReference type="GO" id="GO:0005524">
    <property type="term" value="F:ATP binding"/>
    <property type="evidence" value="ECO:0007669"/>
    <property type="project" value="UniProtKB-KW"/>
</dbReference>
<keyword evidence="2" id="KW-0547">Nucleotide-binding</keyword>
<keyword evidence="4" id="KW-0067">ATP-binding</keyword>
<evidence type="ECO:0000256" key="4">
    <source>
        <dbReference type="ARBA" id="ARBA00022840"/>
    </source>
</evidence>
<dbReference type="PANTHER" id="PTHR47973">
    <property type="entry name" value="CYSTEINE-RICH RECEPTOR-LIKE PROTEIN KINASE 3"/>
    <property type="match status" value="1"/>
</dbReference>